<organism evidence="2">
    <name type="scientific">Tuwongella immobilis</name>
    <dbReference type="NCBI Taxonomy" id="692036"/>
    <lineage>
        <taxon>Bacteria</taxon>
        <taxon>Pseudomonadati</taxon>
        <taxon>Planctomycetota</taxon>
        <taxon>Planctomycetia</taxon>
        <taxon>Gemmatales</taxon>
        <taxon>Gemmataceae</taxon>
        <taxon>Tuwongella</taxon>
    </lineage>
</organism>
<feature type="chain" id="PRO_5036172698" description="HEAT repeat domain-containing protein" evidence="1">
    <location>
        <begin position="28"/>
        <end position="460"/>
    </location>
</feature>
<proteinExistence type="predicted"/>
<dbReference type="KEGG" id="tim:GMBLW1_25410"/>
<reference evidence="2" key="1">
    <citation type="submission" date="2019-04" db="EMBL/GenBank/DDBJ databases">
        <authorList>
            <consortium name="Science for Life Laboratories"/>
        </authorList>
    </citation>
    <scope>NUCLEOTIDE SEQUENCE</scope>
    <source>
        <strain evidence="2">MBLW1</strain>
    </source>
</reference>
<evidence type="ECO:0000313" key="3">
    <source>
        <dbReference type="Proteomes" id="UP000464378"/>
    </source>
</evidence>
<name>A0A6C2YJK7_9BACT</name>
<keyword evidence="1" id="KW-0732">Signal</keyword>
<accession>A0A6C2YJK7</accession>
<feature type="signal peptide" evidence="1">
    <location>
        <begin position="1"/>
        <end position="27"/>
    </location>
</feature>
<dbReference type="InParanoid" id="A0A6C2YJK7"/>
<gene>
    <name evidence="2" type="ORF">GMBLW1_25410</name>
</gene>
<evidence type="ECO:0000313" key="2">
    <source>
        <dbReference type="EMBL" id="VIP01419.1"/>
    </source>
</evidence>
<dbReference type="RefSeq" id="WP_162656626.1">
    <property type="nucleotide sequence ID" value="NZ_LR593887.1"/>
</dbReference>
<dbReference type="EMBL" id="LR593887">
    <property type="protein sequence ID" value="VTR98349.1"/>
    <property type="molecule type" value="Genomic_DNA"/>
</dbReference>
<sequence length="460" mass="51554">MNRSRITVGCLALLTLAVCASWQPLPAQDFSKVVPRPKTDVEGLVTDFREGNKPIRESSKAVTDANLAAINAMAEWLVYRLTNPDSITDTIPPPPAPTRVVNLVEDSRRYFWFPWTGQTSVFPTYAGGLSPSWRAPTDAQKAYVTEFGAAILKHLKVVVKHPKPIVRVNAGRFMTLLAQTGYDGMAEWLIEIIEGANEPLELKIYAFEAFKYMLAVRNPKRPNTTVIFDLARQKKVVEALSKAIVEVPDFQAPAAGSPQAATNAGKDLIDRMRVFAFKRRKATEALASMPQSVIRDDLDRVAARPAYTLMMVAVNDRRLAPEAPFRERVEALIGVCNMVPDERMNMDYATFGVAILLQEFVQERSQGRNSLPWKMTAARIKEAMNQWRNLANAKNVDKKELVVELDKIATEIMTPIMDKGLEAQVNADRLNRWIGDHRPMVDTLFGDEPKLALYPRIFGN</sequence>
<evidence type="ECO:0008006" key="4">
    <source>
        <dbReference type="Google" id="ProtNLM"/>
    </source>
</evidence>
<dbReference type="EMBL" id="LR586016">
    <property type="protein sequence ID" value="VIP01419.1"/>
    <property type="molecule type" value="Genomic_DNA"/>
</dbReference>
<protein>
    <recommendedName>
        <fullName evidence="4">HEAT repeat domain-containing protein</fullName>
    </recommendedName>
</protein>
<evidence type="ECO:0000256" key="1">
    <source>
        <dbReference type="SAM" id="SignalP"/>
    </source>
</evidence>
<dbReference type="Proteomes" id="UP000464378">
    <property type="component" value="Chromosome"/>
</dbReference>
<keyword evidence="3" id="KW-1185">Reference proteome</keyword>
<dbReference type="AlphaFoldDB" id="A0A6C2YJK7"/>